<keyword evidence="5" id="KW-1185">Reference proteome</keyword>
<dbReference type="HOGENOM" id="CLU_588145_0_0_1"/>
<evidence type="ECO:0000256" key="1">
    <source>
        <dbReference type="ARBA" id="ARBA00009574"/>
    </source>
</evidence>
<protein>
    <recommendedName>
        <fullName evidence="2">Autophagy-related protein 14</fullName>
    </recommendedName>
</protein>
<dbReference type="VEuPathDB" id="FungiDB:SOCG_03237"/>
<dbReference type="RefSeq" id="XP_013017179.1">
    <property type="nucleotide sequence ID" value="XM_013161725.1"/>
</dbReference>
<sequence length="472" mass="54699">MLHDGQGNFRVSVLKSVQIRNIQDQRTLHALTIDGAQDLWKRQQQLRYAISQGILHVFLSIHLPRVSLPVYITECSENANHIFYIDEKVRRKVFHKYGNPSSFTLRSWCSSNAEGPFHLHKEWNIQRGQRDFMWIGNDPISAVCEMRNGLVCDFADGVYVYTDQQNDDSKESLSKSMSALSLDRQKDAYSTQTLLRILNLSQCIDEFELTQKKIRKRLITEENLVLRRSHGLKSTYSKRLFFLSQLQNRQSKYLFAFHKLRDDFAKKKEQIAHNHSQLETHYTFMKQLDDRYQEAYAQVKMQWETNLQVRILIAHATRSHIKDLCTVYPIRTIDDQVPLFTIRNLRFSLVPNSIPPAELAAALGFLAHLTFGISRYLEYNFPYPVSPTGSRSTIVDPLSPDLMNRCFPLYPAARALHAFEHALYLLNQNIVSLLAHYGLPNDQPSNIMTNCEKLVQFVLSGQHLSFVQVMST</sequence>
<dbReference type="GO" id="GO:0035493">
    <property type="term" value="P:SNARE complex assembly"/>
    <property type="evidence" value="ECO:0007669"/>
    <property type="project" value="TreeGrafter"/>
</dbReference>
<reference evidence="4 5" key="1">
    <citation type="journal article" date="2011" name="Science">
        <title>Comparative functional genomics of the fission yeasts.</title>
        <authorList>
            <person name="Rhind N."/>
            <person name="Chen Z."/>
            <person name="Yassour M."/>
            <person name="Thompson D.A."/>
            <person name="Haas B.J."/>
            <person name="Habib N."/>
            <person name="Wapinski I."/>
            <person name="Roy S."/>
            <person name="Lin M.F."/>
            <person name="Heiman D.I."/>
            <person name="Young S.K."/>
            <person name="Furuya K."/>
            <person name="Guo Y."/>
            <person name="Pidoux A."/>
            <person name="Chen H.M."/>
            <person name="Robbertse B."/>
            <person name="Goldberg J.M."/>
            <person name="Aoki K."/>
            <person name="Bayne E.H."/>
            <person name="Berlin A.M."/>
            <person name="Desjardins C.A."/>
            <person name="Dobbs E."/>
            <person name="Dukaj L."/>
            <person name="Fan L."/>
            <person name="FitzGerald M.G."/>
            <person name="French C."/>
            <person name="Gujja S."/>
            <person name="Hansen K."/>
            <person name="Keifenheim D."/>
            <person name="Levin J.Z."/>
            <person name="Mosher R.A."/>
            <person name="Mueller C.A."/>
            <person name="Pfiffner J."/>
            <person name="Priest M."/>
            <person name="Russ C."/>
            <person name="Smialowska A."/>
            <person name="Swoboda P."/>
            <person name="Sykes S.M."/>
            <person name="Vaughn M."/>
            <person name="Vengrova S."/>
            <person name="Yoder R."/>
            <person name="Zeng Q."/>
            <person name="Allshire R."/>
            <person name="Baulcombe D."/>
            <person name="Birren B.W."/>
            <person name="Brown W."/>
            <person name="Ekwall K."/>
            <person name="Kellis M."/>
            <person name="Leatherwood J."/>
            <person name="Levin H."/>
            <person name="Margalit H."/>
            <person name="Martienssen R."/>
            <person name="Nieduszynski C.A."/>
            <person name="Spatafora J.W."/>
            <person name="Friedman N."/>
            <person name="Dalgaard J.Z."/>
            <person name="Baumann P."/>
            <person name="Niki H."/>
            <person name="Regev A."/>
            <person name="Nusbaum C."/>
        </authorList>
    </citation>
    <scope>NUCLEOTIDE SEQUENCE [LARGE SCALE GENOMIC DNA]</scope>
    <source>
        <strain evidence="5">yFS286</strain>
    </source>
</reference>
<dbReference type="AlphaFoldDB" id="S9Q1K2"/>
<dbReference type="GO" id="GO:0016301">
    <property type="term" value="F:kinase activity"/>
    <property type="evidence" value="ECO:0007669"/>
    <property type="project" value="UniProtKB-KW"/>
</dbReference>
<dbReference type="GO" id="GO:0034272">
    <property type="term" value="C:phosphatidylinositol 3-kinase complex, class III, type II"/>
    <property type="evidence" value="ECO:0007669"/>
    <property type="project" value="EnsemblFungi"/>
</dbReference>
<dbReference type="GO" id="GO:0005768">
    <property type="term" value="C:endosome"/>
    <property type="evidence" value="ECO:0007669"/>
    <property type="project" value="TreeGrafter"/>
</dbReference>
<keyword evidence="3" id="KW-0175">Coiled coil</keyword>
<dbReference type="GO" id="GO:0000323">
    <property type="term" value="C:lytic vacuole"/>
    <property type="evidence" value="ECO:0007669"/>
    <property type="project" value="TreeGrafter"/>
</dbReference>
<proteinExistence type="inferred from homology"/>
<evidence type="ECO:0000313" key="4">
    <source>
        <dbReference type="EMBL" id="EPX74022.1"/>
    </source>
</evidence>
<evidence type="ECO:0000313" key="5">
    <source>
        <dbReference type="Proteomes" id="UP000016088"/>
    </source>
</evidence>
<dbReference type="GeneID" id="25032209"/>
<dbReference type="Pfam" id="PF10186">
    <property type="entry name" value="ATG14"/>
    <property type="match status" value="1"/>
</dbReference>
<dbReference type="EMBL" id="KE503206">
    <property type="protein sequence ID" value="EPX74022.1"/>
    <property type="molecule type" value="Genomic_DNA"/>
</dbReference>
<dbReference type="eggNOG" id="KOG2896">
    <property type="taxonomic scope" value="Eukaryota"/>
</dbReference>
<evidence type="ECO:0000256" key="3">
    <source>
        <dbReference type="ARBA" id="ARBA00023054"/>
    </source>
</evidence>
<organism evidence="4 5">
    <name type="scientific">Schizosaccharomyces octosporus (strain yFS286)</name>
    <name type="common">Fission yeast</name>
    <name type="synonym">Octosporomyces octosporus</name>
    <dbReference type="NCBI Taxonomy" id="483514"/>
    <lineage>
        <taxon>Eukaryota</taxon>
        <taxon>Fungi</taxon>
        <taxon>Dikarya</taxon>
        <taxon>Ascomycota</taxon>
        <taxon>Taphrinomycotina</taxon>
        <taxon>Schizosaccharomycetes</taxon>
        <taxon>Schizosaccharomycetales</taxon>
        <taxon>Schizosaccharomycetaceae</taxon>
        <taxon>Schizosaccharomyces</taxon>
    </lineage>
</organism>
<dbReference type="PANTHER" id="PTHR15157">
    <property type="entry name" value="UV RADIATION RESISTANCE-ASSOCIATED GENE PROTEIN"/>
    <property type="match status" value="1"/>
</dbReference>
<dbReference type="OrthoDB" id="72772at2759"/>
<comment type="similarity">
    <text evidence="1">Belongs to the ATG14 family.</text>
</comment>
<dbReference type="Proteomes" id="UP000016088">
    <property type="component" value="Unassembled WGS sequence"/>
</dbReference>
<name>S9Q1K2_SCHOY</name>
<dbReference type="PANTHER" id="PTHR15157:SF5">
    <property type="entry name" value="UV RADIATION RESISTANCE-ASSOCIATED GENE PROTEIN"/>
    <property type="match status" value="1"/>
</dbReference>
<dbReference type="GO" id="GO:0000149">
    <property type="term" value="F:SNARE binding"/>
    <property type="evidence" value="ECO:0007669"/>
    <property type="project" value="TreeGrafter"/>
</dbReference>
<accession>S9Q1K2</accession>
<dbReference type="InterPro" id="IPR018791">
    <property type="entry name" value="UV_resistance/autophagy_Atg14"/>
</dbReference>
<gene>
    <name evidence="4" type="ORF">SOCG_03237</name>
</gene>
<dbReference type="OMA" id="HYRFEYG"/>
<evidence type="ECO:0000256" key="2">
    <source>
        <dbReference type="ARBA" id="ARBA00013807"/>
    </source>
</evidence>